<dbReference type="InterPro" id="IPR029058">
    <property type="entry name" value="AB_hydrolase_fold"/>
</dbReference>
<evidence type="ECO:0000256" key="1">
    <source>
        <dbReference type="SAM" id="Phobius"/>
    </source>
</evidence>
<dbReference type="SUPFAM" id="SSF53474">
    <property type="entry name" value="alpha/beta-Hydrolases"/>
    <property type="match status" value="1"/>
</dbReference>
<dbReference type="PIRSF" id="PIRSF037442">
    <property type="entry name" value="UCP037442_abhydr"/>
    <property type="match status" value="1"/>
</dbReference>
<proteinExistence type="predicted"/>
<comment type="caution">
    <text evidence="3">The sequence shown here is derived from an EMBL/GenBank/DDBJ whole genome shotgun (WGS) entry which is preliminary data.</text>
</comment>
<keyword evidence="1" id="KW-0812">Transmembrane</keyword>
<dbReference type="AlphaFoldDB" id="A0A023BPH2"/>
<reference evidence="3 4" key="1">
    <citation type="submission" date="2014-04" db="EMBL/GenBank/DDBJ databases">
        <title>Aquimarina sp. 22II-S11-z7 Genome Sequencing.</title>
        <authorList>
            <person name="Lai Q."/>
        </authorList>
    </citation>
    <scope>NUCLEOTIDE SEQUENCE [LARGE SCALE GENOMIC DNA]</scope>
    <source>
        <strain evidence="3 4">22II-S11-z7</strain>
    </source>
</reference>
<feature type="transmembrane region" description="Helical" evidence="1">
    <location>
        <begin position="148"/>
        <end position="166"/>
    </location>
</feature>
<accession>A0A023BPH2</accession>
<dbReference type="OrthoDB" id="9785076at2"/>
<protein>
    <recommendedName>
        <fullName evidence="2">Serine aminopeptidase S33 domain-containing protein</fullName>
    </recommendedName>
</protein>
<sequence>MISIPTIDNYSLSGKVYPCEGIVDKNKVLIINSATAVDKKLYHHYAAYMAKNGYQVITYDYRGIAGSRPKKLSGFKASFTDWGQKDFSGVLDYAKKKFPDHKIVTLGHSIGGTIIGMTEKSNEISGIINIGAQTAYYKDWSKKQRTKIYFLWHIVFPMITYLFGYFPGKKLGLLEDVPKGVIKQWNNRKRHADMKTQMEAIGITFYYNTCTSKLLTLGVEDDPIGTEPAISRIHDLFKKSDKKIKMIQLHEIPTDKIGHFGFFSRKFKHTLWAKTLIWFDAI</sequence>
<evidence type="ECO:0000313" key="3">
    <source>
        <dbReference type="EMBL" id="EZH71558.1"/>
    </source>
</evidence>
<gene>
    <name evidence="3" type="ORF">ATO12_07045</name>
</gene>
<keyword evidence="4" id="KW-1185">Reference proteome</keyword>
<dbReference type="STRING" id="1317122.ATO12_07045"/>
<name>A0A023BPH2_9FLAO</name>
<keyword evidence="1" id="KW-1133">Transmembrane helix</keyword>
<dbReference type="eggNOG" id="COG4757">
    <property type="taxonomic scope" value="Bacteria"/>
</dbReference>
<dbReference type="EMBL" id="AQRA01000014">
    <property type="protein sequence ID" value="EZH71558.1"/>
    <property type="molecule type" value="Genomic_DNA"/>
</dbReference>
<dbReference type="InterPro" id="IPR022742">
    <property type="entry name" value="Hydrolase_4"/>
</dbReference>
<feature type="domain" description="Serine aminopeptidase S33" evidence="2">
    <location>
        <begin position="39"/>
        <end position="137"/>
    </location>
</feature>
<keyword evidence="1" id="KW-0472">Membrane</keyword>
<organism evidence="3 4">
    <name type="scientific">Aquimarina atlantica</name>
    <dbReference type="NCBI Taxonomy" id="1317122"/>
    <lineage>
        <taxon>Bacteria</taxon>
        <taxon>Pseudomonadati</taxon>
        <taxon>Bacteroidota</taxon>
        <taxon>Flavobacteriia</taxon>
        <taxon>Flavobacteriales</taxon>
        <taxon>Flavobacteriaceae</taxon>
        <taxon>Aquimarina</taxon>
    </lineage>
</organism>
<dbReference type="RefSeq" id="WP_051576047.1">
    <property type="nucleotide sequence ID" value="NZ_AQRA01000014.1"/>
</dbReference>
<dbReference type="InterPro" id="IPR017208">
    <property type="entry name" value="UCP037442_abhydr"/>
</dbReference>
<dbReference type="Gene3D" id="3.40.50.1820">
    <property type="entry name" value="alpha/beta hydrolase"/>
    <property type="match status" value="1"/>
</dbReference>
<dbReference type="Pfam" id="PF12146">
    <property type="entry name" value="Hydrolase_4"/>
    <property type="match status" value="1"/>
</dbReference>
<evidence type="ECO:0000313" key="4">
    <source>
        <dbReference type="Proteomes" id="UP000023541"/>
    </source>
</evidence>
<evidence type="ECO:0000259" key="2">
    <source>
        <dbReference type="Pfam" id="PF12146"/>
    </source>
</evidence>
<dbReference type="Proteomes" id="UP000023541">
    <property type="component" value="Unassembled WGS sequence"/>
</dbReference>